<dbReference type="PANTHER" id="PTHR14963">
    <property type="entry name" value="RHO GTPASE ACTIVATING PROTEIN 18,19-RELATED"/>
    <property type="match status" value="1"/>
</dbReference>
<dbReference type="AlphaFoldDB" id="A0AAV2IJZ4"/>
<dbReference type="Pfam" id="PF25442">
    <property type="entry name" value="Ubiquitin_RHG40_C"/>
    <property type="match status" value="1"/>
</dbReference>
<dbReference type="EMBL" id="CAXITT010000677">
    <property type="protein sequence ID" value="CAL1545103.1"/>
    <property type="molecule type" value="Genomic_DNA"/>
</dbReference>
<dbReference type="GO" id="GO:0005737">
    <property type="term" value="C:cytoplasm"/>
    <property type="evidence" value="ECO:0007669"/>
    <property type="project" value="TreeGrafter"/>
</dbReference>
<evidence type="ECO:0000313" key="4">
    <source>
        <dbReference type="Proteomes" id="UP001497497"/>
    </source>
</evidence>
<reference evidence="3 4" key="1">
    <citation type="submission" date="2024-04" db="EMBL/GenBank/DDBJ databases">
        <authorList>
            <consortium name="Genoscope - CEA"/>
            <person name="William W."/>
        </authorList>
    </citation>
    <scope>NUCLEOTIDE SEQUENCE [LARGE SCALE GENOMIC DNA]</scope>
</reference>
<dbReference type="PANTHER" id="PTHR14963:SF7">
    <property type="entry name" value="RHO GTPASE-ACTIVATING PROTEIN 19"/>
    <property type="match status" value="1"/>
</dbReference>
<protein>
    <recommendedName>
        <fullName evidence="2">Rho-GAP domain-containing protein</fullName>
    </recommendedName>
</protein>
<dbReference type="InterPro" id="IPR000198">
    <property type="entry name" value="RhoGAP_dom"/>
</dbReference>
<comment type="caution">
    <text evidence="3">The sequence shown here is derived from an EMBL/GenBank/DDBJ whole genome shotgun (WGS) entry which is preliminary data.</text>
</comment>
<organism evidence="3 4">
    <name type="scientific">Lymnaea stagnalis</name>
    <name type="common">Great pond snail</name>
    <name type="synonym">Helix stagnalis</name>
    <dbReference type="NCBI Taxonomy" id="6523"/>
    <lineage>
        <taxon>Eukaryota</taxon>
        <taxon>Metazoa</taxon>
        <taxon>Spiralia</taxon>
        <taxon>Lophotrochozoa</taxon>
        <taxon>Mollusca</taxon>
        <taxon>Gastropoda</taxon>
        <taxon>Heterobranchia</taxon>
        <taxon>Euthyneura</taxon>
        <taxon>Panpulmonata</taxon>
        <taxon>Hygrophila</taxon>
        <taxon>Lymnaeoidea</taxon>
        <taxon>Lymnaeidae</taxon>
        <taxon>Lymnaea</taxon>
    </lineage>
</organism>
<dbReference type="SUPFAM" id="SSF48350">
    <property type="entry name" value="GTPase activation domain, GAP"/>
    <property type="match status" value="1"/>
</dbReference>
<dbReference type="GO" id="GO:0007165">
    <property type="term" value="P:signal transduction"/>
    <property type="evidence" value="ECO:0007669"/>
    <property type="project" value="InterPro"/>
</dbReference>
<dbReference type="PROSITE" id="PS50238">
    <property type="entry name" value="RHOGAP"/>
    <property type="match status" value="1"/>
</dbReference>
<feature type="domain" description="Rho-GAP" evidence="2">
    <location>
        <begin position="248"/>
        <end position="459"/>
    </location>
</feature>
<keyword evidence="4" id="KW-1185">Reference proteome</keyword>
<dbReference type="InterPro" id="IPR057323">
    <property type="entry name" value="RHG40/28/18_ubiquitin"/>
</dbReference>
<evidence type="ECO:0000313" key="3">
    <source>
        <dbReference type="EMBL" id="CAL1545103.1"/>
    </source>
</evidence>
<evidence type="ECO:0000259" key="2">
    <source>
        <dbReference type="PROSITE" id="PS50238"/>
    </source>
</evidence>
<name>A0AAV2IJZ4_LYMST</name>
<evidence type="ECO:0000256" key="1">
    <source>
        <dbReference type="ARBA" id="ARBA00022468"/>
    </source>
</evidence>
<dbReference type="Pfam" id="PF00620">
    <property type="entry name" value="RhoGAP"/>
    <property type="match status" value="1"/>
</dbReference>
<keyword evidence="1" id="KW-0343">GTPase activation</keyword>
<proteinExistence type="predicted"/>
<dbReference type="GO" id="GO:0051056">
    <property type="term" value="P:regulation of small GTPase mediated signal transduction"/>
    <property type="evidence" value="ECO:0007669"/>
    <property type="project" value="TreeGrafter"/>
</dbReference>
<dbReference type="SMART" id="SM00324">
    <property type="entry name" value="RhoGAP"/>
    <property type="match status" value="1"/>
</dbReference>
<sequence length="658" mass="73598">MMFVLRQRAAAFPTRHLTSIYRCKKERIACGVAKYGQSQPSTLQYFLSDEVQARQNLCSSQAENVWKSPNLINSALSQQDNRIQVEANNTFPLKDVKKEIVTVNSIADSNLNLLQCLDICLAHKLNGIKKFTNIPSPSTWLPNYNQKGRLLDGLFGNGRQDLLSYTCRGLHLAPTQYCKIPAEFSQFKEKFVKYHPLGDTHASDLCAESQIRLKEIAHEHLKRVLRECNVNFVKNKPKKYPDMGIFKSPLLAQVERDVLYKKSINRVPALLRYFITEIVQRDLDTVGIFRMSGSHPRIQELKSILEKKFYDPAVIDTSKYDIHDFTTLMKEYLRELPAKLISTEKFEIYPDIEELPFKKKQYNIMNYFMLSMTPEHRETTQYLLSFLEEVANHSDKNKMGPDNLATVFAPNVFKIGKIKTDELQNRMQIHNRMFAAWLYYYRHISIVSDLLMNDLRKSFGSKPAKIKFDSKLFPQLPKPPAVPENLESLTDATITVLTPYEAQPSKEIKIGVTHTAQQVVLEVLGNNPPADGAVAAGGAEAGGAEGGAVGGAEGGAVGGAEGGAVGGAEGGAVGGAVGGAEQPVGTVSSCYFTTQDFERGDEKAKQYLYEVGGNMGERCLHPDTNLLNVYKANPKAYWIVKSLGKPPSHVVKKFKLFK</sequence>
<accession>A0AAV2IJZ4</accession>
<dbReference type="InterPro" id="IPR008936">
    <property type="entry name" value="Rho_GTPase_activation_prot"/>
</dbReference>
<gene>
    <name evidence="3" type="ORF">GSLYS_00018582001</name>
</gene>
<dbReference type="Proteomes" id="UP001497497">
    <property type="component" value="Unassembled WGS sequence"/>
</dbReference>
<dbReference type="GO" id="GO:0030833">
    <property type="term" value="P:regulation of actin filament polymerization"/>
    <property type="evidence" value="ECO:0007669"/>
    <property type="project" value="TreeGrafter"/>
</dbReference>
<dbReference type="GO" id="GO:0005096">
    <property type="term" value="F:GTPase activator activity"/>
    <property type="evidence" value="ECO:0007669"/>
    <property type="project" value="UniProtKB-KW"/>
</dbReference>
<dbReference type="Gene3D" id="1.10.555.10">
    <property type="entry name" value="Rho GTPase activation protein"/>
    <property type="match status" value="1"/>
</dbReference>
<dbReference type="CDD" id="cd00159">
    <property type="entry name" value="RhoGAP"/>
    <property type="match status" value="1"/>
</dbReference>